<keyword evidence="3" id="KW-0539">Nucleus</keyword>
<proteinExistence type="predicted"/>
<dbReference type="InterPro" id="IPR056535">
    <property type="entry name" value="TPR_NUP160_M"/>
</dbReference>
<dbReference type="InterPro" id="IPR021717">
    <property type="entry name" value="Nucleoporin_Nup160"/>
</dbReference>
<evidence type="ECO:0000256" key="2">
    <source>
        <dbReference type="ARBA" id="ARBA00022448"/>
    </source>
</evidence>
<gene>
    <name evidence="6" type="ORF">QSP1433_LOCUS3062</name>
</gene>
<dbReference type="PANTHER" id="PTHR21286">
    <property type="entry name" value="NUCLEAR PORE COMPLEX PROTEIN NUP160"/>
    <property type="match status" value="1"/>
</dbReference>
<dbReference type="Pfam" id="PF23354">
    <property type="entry name" value="TPR_NUP160_120_M"/>
    <property type="match status" value="1"/>
</dbReference>
<name>A0A7S2RG73_9STRA</name>
<evidence type="ECO:0000313" key="6">
    <source>
        <dbReference type="EMBL" id="CAD9670137.1"/>
    </source>
</evidence>
<dbReference type="Pfam" id="PF11715">
    <property type="entry name" value="Beta-prop_Nup120_160"/>
    <property type="match status" value="1"/>
</dbReference>
<feature type="domain" description="NUP160 middle TPR" evidence="5">
    <location>
        <begin position="926"/>
        <end position="1104"/>
    </location>
</feature>
<evidence type="ECO:0000259" key="4">
    <source>
        <dbReference type="Pfam" id="PF11715"/>
    </source>
</evidence>
<organism evidence="6">
    <name type="scientific">Mucochytrium quahogii</name>
    <dbReference type="NCBI Taxonomy" id="96639"/>
    <lineage>
        <taxon>Eukaryota</taxon>
        <taxon>Sar</taxon>
        <taxon>Stramenopiles</taxon>
        <taxon>Bigyra</taxon>
        <taxon>Labyrinthulomycetes</taxon>
        <taxon>Thraustochytrida</taxon>
        <taxon>Thraustochytriidae</taxon>
        <taxon>Mucochytrium</taxon>
    </lineage>
</organism>
<comment type="subcellular location">
    <subcellularLocation>
        <location evidence="1">Nucleus</location>
    </subcellularLocation>
</comment>
<keyword evidence="2" id="KW-0813">Transport</keyword>
<dbReference type="PANTHER" id="PTHR21286:SF0">
    <property type="entry name" value="NUCLEAR PORE COMPLEX PROTEIN NUP160"/>
    <property type="match status" value="1"/>
</dbReference>
<feature type="domain" description="Nucleoporin Nup120/160 beta-propeller" evidence="4">
    <location>
        <begin position="73"/>
        <end position="593"/>
    </location>
</feature>
<sequence length="1418" mass="159817">MASREVELVDFDDTRLKWQVTSIDGGVVYGNVDVESVESTAKGVFRSTEQGGSFNFQVNESTQDQDSTSRMSRLVVWRALSNQKSIEILDISTEENLEGSALKVNLPIGSQVAPGGVKLFEKNDRIILCVCTVSGIAYSCVFRRHPFSSSENRCHTGMSFLREKLESAIEYVYVKKIKPTCCRSACWFMDSQSIIHLAVGDDSDNTNLSNGPAICCLPFPDEISGEQCENSDEIIFNDSSLAQRLWGGLLMKRSGGNDVAAADNGENWANGKRLVSLTSLCRGESPFDDTFLVAVYADGKLRVWSFMQRTCRSVIDLFKSYDVSLEGSTLEKQRGIVEAAWVGNTPNPRRRSVQLIISLRLSSSRPVMMSLEASLTINQISLGTQVKPILYDKGRSAVTGYKLLDVFTTNSRLYSVWWQPNAGTSTLILSQQMDAQGWESKAASSNSISYDYDRNVMLEVDRFGADRTDGFLVKRLDLPGRFSTENLLQGVFSCFGEKILGFNQSRQGIISNIERIVRNHVEQEEMVNFHNAEDFHSALSDTWRRLIQDCENSWLQGNEPLAIGFQNSLSNTDGIVIVKRSCATVLREADWAERSLVDSDDPVLKCCNTLKDEYLLPLESYSNHNEGPSEFISKARSTADRIPFDELEHTLGPLTERYPTTEGLAKILDNTLDRLVSRGEVFELEHSDSMEDDTVKELSPCAEMKCAALQQSLSARSRISVAIVVILCSLSDGLPSLTRYLEQNERLLSLLFKAVSVSFSLSTLQWLAEQSCIDIPRSMEWIHGLTLPKRNNVIRSGMSPTASLSILKAWVQHTLEQGMLLENLVESACHLETNVLPFLDQHQQYEALDTVAAKCVLYSSGVESKVVPGNGCYQYFQSPSDRIKYLSFLSSKSLIWRSVAHNDPANTESYKTRAFEVLQVAAPLYAKSSDILLDYYIMAIKLFERAHGPRYSIELALRALKLPACTDNHRGVLCANIFARSLDLKDYKQALNASRLYPRKHGEEYEGDKYIAQLVSIMVERSEVKALCELPFQTYSENVWKWIVMKTLERKTEEHQSVDKNGDVMAYYHTFYTFCVHHGRFNEAANCMLLIVYRLQQNMSKLQGGATTCRWDAENLDSLEGSLAQCLTALRQTPNQNATLFTRMKPRFPWLEEDTISSSKKCFAVTLKEVEKLYTLAHMGHKLLRKSTTLKECTLVPDDLVLNLVDHMLWDDATTVIQKFSLSATRMFERMTSKYFEQTSSSLSIQKQLKLLDVVKANDIPKGTERLLKQYDYHVVVLGTMLTLKPNVEIPQWLISSFLSWGEFNSGMRSHAHPFYKDSPLKNTRGPVILLRELVKYNRIEEACTLATDLLGCMLDAETFQSPETYRNPPIIPVSAFDLLLVECQKDPKLGRSEEKLRDAISAYAKNVSLAPVHRQID</sequence>
<dbReference type="InterPro" id="IPR059141">
    <property type="entry name" value="Beta-prop_Nup120_160"/>
</dbReference>
<dbReference type="EMBL" id="HBHK01005214">
    <property type="protein sequence ID" value="CAD9670137.1"/>
    <property type="molecule type" value="Transcribed_RNA"/>
</dbReference>
<accession>A0A7S2RG73</accession>
<evidence type="ECO:0000256" key="1">
    <source>
        <dbReference type="ARBA" id="ARBA00004123"/>
    </source>
</evidence>
<dbReference type="GO" id="GO:0005643">
    <property type="term" value="C:nuclear pore"/>
    <property type="evidence" value="ECO:0007669"/>
    <property type="project" value="UniProtKB-ARBA"/>
</dbReference>
<evidence type="ECO:0000256" key="3">
    <source>
        <dbReference type="ARBA" id="ARBA00023242"/>
    </source>
</evidence>
<dbReference type="GO" id="GO:0017056">
    <property type="term" value="F:structural constituent of nuclear pore"/>
    <property type="evidence" value="ECO:0007669"/>
    <property type="project" value="TreeGrafter"/>
</dbReference>
<reference evidence="6" key="1">
    <citation type="submission" date="2021-01" db="EMBL/GenBank/DDBJ databases">
        <authorList>
            <person name="Corre E."/>
            <person name="Pelletier E."/>
            <person name="Niang G."/>
            <person name="Scheremetjew M."/>
            <person name="Finn R."/>
            <person name="Kale V."/>
            <person name="Holt S."/>
            <person name="Cochrane G."/>
            <person name="Meng A."/>
            <person name="Brown T."/>
            <person name="Cohen L."/>
        </authorList>
    </citation>
    <scope>NUCLEOTIDE SEQUENCE</scope>
    <source>
        <strain evidence="6">NY070348D</strain>
    </source>
</reference>
<evidence type="ECO:0000259" key="5">
    <source>
        <dbReference type="Pfam" id="PF23354"/>
    </source>
</evidence>
<protein>
    <submittedName>
        <fullName evidence="6">Uncharacterized protein</fullName>
    </submittedName>
</protein>